<dbReference type="GO" id="GO:0032259">
    <property type="term" value="P:methylation"/>
    <property type="evidence" value="ECO:0007669"/>
    <property type="project" value="UniProtKB-KW"/>
</dbReference>
<dbReference type="RefSeq" id="WP_176570777.1">
    <property type="nucleotide sequence ID" value="NZ_CP056030.1"/>
</dbReference>
<protein>
    <submittedName>
        <fullName evidence="5">Class I SAM-dependent methyltransferase</fullName>
    </submittedName>
</protein>
<dbReference type="InterPro" id="IPR025714">
    <property type="entry name" value="Methyltranfer_dom"/>
</dbReference>
<dbReference type="AlphaFoldDB" id="A0A7D5H6X2"/>
<name>A0A7D5H6X2_9PSED</name>
<feature type="domain" description="Methyltransferase" evidence="4">
    <location>
        <begin position="37"/>
        <end position="151"/>
    </location>
</feature>
<dbReference type="KEGG" id="pez:HWQ56_13270"/>
<dbReference type="SUPFAM" id="SSF53335">
    <property type="entry name" value="S-adenosyl-L-methionine-dependent methyltransferases"/>
    <property type="match status" value="1"/>
</dbReference>
<evidence type="ECO:0000256" key="2">
    <source>
        <dbReference type="ARBA" id="ARBA00022679"/>
    </source>
</evidence>
<keyword evidence="1 5" id="KW-0489">Methyltransferase</keyword>
<gene>
    <name evidence="5" type="ORF">HWQ56_13270</name>
</gene>
<evidence type="ECO:0000256" key="1">
    <source>
        <dbReference type="ARBA" id="ARBA00022603"/>
    </source>
</evidence>
<dbReference type="CDD" id="cd02440">
    <property type="entry name" value="AdoMet_MTases"/>
    <property type="match status" value="1"/>
</dbReference>
<evidence type="ECO:0000259" key="4">
    <source>
        <dbReference type="Pfam" id="PF13847"/>
    </source>
</evidence>
<reference evidence="5 6" key="1">
    <citation type="submission" date="2020-06" db="EMBL/GenBank/DDBJ databases">
        <title>Pseudomonas eucalypticola sp. nov., an endophyte of Eucalyptus dunnii leaves with biocontrol ability of eucalyptus leaf blight.</title>
        <authorList>
            <person name="Liu Y."/>
            <person name="Song Z."/>
            <person name="Zeng H."/>
            <person name="Lu M."/>
            <person name="Wang X."/>
            <person name="Lian X."/>
            <person name="Zhang Q."/>
        </authorList>
    </citation>
    <scope>NUCLEOTIDE SEQUENCE [LARGE SCALE GENOMIC DNA]</scope>
    <source>
        <strain evidence="5 6">NP-1</strain>
    </source>
</reference>
<organism evidence="5 6">
    <name type="scientific">Pseudomonas eucalypticola</name>
    <dbReference type="NCBI Taxonomy" id="2599595"/>
    <lineage>
        <taxon>Bacteria</taxon>
        <taxon>Pseudomonadati</taxon>
        <taxon>Pseudomonadota</taxon>
        <taxon>Gammaproteobacteria</taxon>
        <taxon>Pseudomonadales</taxon>
        <taxon>Pseudomonadaceae</taxon>
        <taxon>Pseudomonas</taxon>
    </lineage>
</organism>
<dbReference type="InterPro" id="IPR029063">
    <property type="entry name" value="SAM-dependent_MTases_sf"/>
</dbReference>
<evidence type="ECO:0000256" key="3">
    <source>
        <dbReference type="ARBA" id="ARBA00022691"/>
    </source>
</evidence>
<accession>A0A7D5H6X2</accession>
<proteinExistence type="predicted"/>
<keyword evidence="3" id="KW-0949">S-adenosyl-L-methionine</keyword>
<dbReference type="PANTHER" id="PTHR43464">
    <property type="entry name" value="METHYLTRANSFERASE"/>
    <property type="match status" value="1"/>
</dbReference>
<dbReference type="GO" id="GO:0008168">
    <property type="term" value="F:methyltransferase activity"/>
    <property type="evidence" value="ECO:0007669"/>
    <property type="project" value="UniProtKB-KW"/>
</dbReference>
<dbReference type="Pfam" id="PF13847">
    <property type="entry name" value="Methyltransf_31"/>
    <property type="match status" value="1"/>
</dbReference>
<keyword evidence="2 5" id="KW-0808">Transferase</keyword>
<keyword evidence="6" id="KW-1185">Reference proteome</keyword>
<evidence type="ECO:0000313" key="5">
    <source>
        <dbReference type="EMBL" id="QKZ04704.1"/>
    </source>
</evidence>
<evidence type="ECO:0000313" key="6">
    <source>
        <dbReference type="Proteomes" id="UP000509568"/>
    </source>
</evidence>
<dbReference type="EMBL" id="CP056030">
    <property type="protein sequence ID" value="QKZ04704.1"/>
    <property type="molecule type" value="Genomic_DNA"/>
</dbReference>
<dbReference type="PANTHER" id="PTHR43464:SF19">
    <property type="entry name" value="UBIQUINONE BIOSYNTHESIS O-METHYLTRANSFERASE, MITOCHONDRIAL"/>
    <property type="match status" value="1"/>
</dbReference>
<dbReference type="Gene3D" id="3.40.50.150">
    <property type="entry name" value="Vaccinia Virus protein VP39"/>
    <property type="match status" value="1"/>
</dbReference>
<sequence length="272" mass="29413">MVDYAFDNNETELARLMHQARVLEPTTARLLDAMDLKPGMQVLDLGCGAGDVTLLAARKVGRRGHVTGIDISDAALALATRRARAARLPQVRFEKSAIADFASGHRYDAVVGRYIMIHQADPVAFLRQAARLVKPGGVLGLHEIVLAHPFLEVHPPVPEWNKVGRWIVDALTYAAQKPKAAMLMVQYFAEAGLPAPVLLGERPMGGDAQSPLFQWAVQGVGGVLPHLVKLGKVVEGGVDLNALEARLRRNTLRAQAQLIGPLQVTAWTKIAG</sequence>
<dbReference type="Proteomes" id="UP000509568">
    <property type="component" value="Chromosome"/>
</dbReference>